<accession>A0A9W6ZYA2</accession>
<keyword evidence="2" id="KW-1185">Reference proteome</keyword>
<evidence type="ECO:0000313" key="1">
    <source>
        <dbReference type="EMBL" id="GMH58075.1"/>
    </source>
</evidence>
<proteinExistence type="predicted"/>
<sequence>MKQAALDWCHGQGEKDAVIAKYGEMKDWDTSQVTNMSYLFNGEGPDGGGNETFKVFFLLVENWDTSKVTDMSWMFGHAENFNGDLSKWDTSKVTNMASMFYHAYVFNNDISSFDTSSVINMS</sequence>
<dbReference type="Pfam" id="PF03382">
    <property type="entry name" value="DUF285"/>
    <property type="match status" value="1"/>
</dbReference>
<name>A0A9W6ZYA2_9STRA</name>
<gene>
    <name evidence="1" type="ORF">TrLO_g15933</name>
</gene>
<organism evidence="1 2">
    <name type="scientific">Triparma laevis f. longispina</name>
    <dbReference type="NCBI Taxonomy" id="1714387"/>
    <lineage>
        <taxon>Eukaryota</taxon>
        <taxon>Sar</taxon>
        <taxon>Stramenopiles</taxon>
        <taxon>Ochrophyta</taxon>
        <taxon>Bolidophyceae</taxon>
        <taxon>Parmales</taxon>
        <taxon>Triparmaceae</taxon>
        <taxon>Triparma</taxon>
    </lineage>
</organism>
<dbReference type="InterPro" id="IPR011889">
    <property type="entry name" value="Liste_lipo_26"/>
</dbReference>
<evidence type="ECO:0008006" key="3">
    <source>
        <dbReference type="Google" id="ProtNLM"/>
    </source>
</evidence>
<reference evidence="2" key="1">
    <citation type="journal article" date="2023" name="Commun. Biol.">
        <title>Genome analysis of Parmales, the sister group of diatoms, reveals the evolutionary specialization of diatoms from phago-mixotrophs to photoautotrophs.</title>
        <authorList>
            <person name="Ban H."/>
            <person name="Sato S."/>
            <person name="Yoshikawa S."/>
            <person name="Yamada K."/>
            <person name="Nakamura Y."/>
            <person name="Ichinomiya M."/>
            <person name="Sato N."/>
            <person name="Blanc-Mathieu R."/>
            <person name="Endo H."/>
            <person name="Kuwata A."/>
            <person name="Ogata H."/>
        </authorList>
    </citation>
    <scope>NUCLEOTIDE SEQUENCE [LARGE SCALE GENOMIC DNA]</scope>
    <source>
        <strain evidence="2">NIES 3700</strain>
    </source>
</reference>
<dbReference type="EMBL" id="BRXW01000475">
    <property type="protein sequence ID" value="GMH58075.1"/>
    <property type="molecule type" value="Genomic_DNA"/>
</dbReference>
<evidence type="ECO:0000313" key="2">
    <source>
        <dbReference type="Proteomes" id="UP001165122"/>
    </source>
</evidence>
<comment type="caution">
    <text evidence="1">The sequence shown here is derived from an EMBL/GenBank/DDBJ whole genome shotgun (WGS) entry which is preliminary data.</text>
</comment>
<protein>
    <recommendedName>
        <fullName evidence="3">Chitinase</fullName>
    </recommendedName>
</protein>
<dbReference type="InterPro" id="IPR005046">
    <property type="entry name" value="DUF285"/>
</dbReference>
<dbReference type="NCBIfam" id="TIGR02167">
    <property type="entry name" value="Liste_lipo_26"/>
    <property type="match status" value="4"/>
</dbReference>
<dbReference type="Proteomes" id="UP001165122">
    <property type="component" value="Unassembled WGS sequence"/>
</dbReference>
<dbReference type="AlphaFoldDB" id="A0A9W6ZYA2"/>
<dbReference type="OrthoDB" id="198852at2759"/>